<name>A0A9D9ILC4_9BACT</name>
<evidence type="ECO:0000313" key="2">
    <source>
        <dbReference type="EMBL" id="MBO8474390.1"/>
    </source>
</evidence>
<feature type="chain" id="PRO_5039359126" evidence="1">
    <location>
        <begin position="21"/>
        <end position="460"/>
    </location>
</feature>
<feature type="signal peptide" evidence="1">
    <location>
        <begin position="1"/>
        <end position="20"/>
    </location>
</feature>
<dbReference type="Pfam" id="PF16396">
    <property type="entry name" value="DUF5005"/>
    <property type="match status" value="1"/>
</dbReference>
<gene>
    <name evidence="2" type="ORF">IAB91_03745</name>
</gene>
<accession>A0A9D9ILC4</accession>
<dbReference type="PROSITE" id="PS51257">
    <property type="entry name" value="PROKAR_LIPOPROTEIN"/>
    <property type="match status" value="1"/>
</dbReference>
<keyword evidence="1" id="KW-0732">Signal</keyword>
<reference evidence="2" key="1">
    <citation type="submission" date="2020-10" db="EMBL/GenBank/DDBJ databases">
        <authorList>
            <person name="Gilroy R."/>
        </authorList>
    </citation>
    <scope>NUCLEOTIDE SEQUENCE</scope>
    <source>
        <strain evidence="2">B1-13419</strain>
    </source>
</reference>
<organism evidence="2 3">
    <name type="scientific">Candidatus Cryptobacteroides faecigallinarum</name>
    <dbReference type="NCBI Taxonomy" id="2840763"/>
    <lineage>
        <taxon>Bacteria</taxon>
        <taxon>Pseudomonadati</taxon>
        <taxon>Bacteroidota</taxon>
        <taxon>Bacteroidia</taxon>
        <taxon>Bacteroidales</taxon>
        <taxon>Candidatus Cryptobacteroides</taxon>
    </lineage>
</organism>
<reference evidence="2" key="2">
    <citation type="journal article" date="2021" name="PeerJ">
        <title>Extensive microbial diversity within the chicken gut microbiome revealed by metagenomics and culture.</title>
        <authorList>
            <person name="Gilroy R."/>
            <person name="Ravi A."/>
            <person name="Getino M."/>
            <person name="Pursley I."/>
            <person name="Horton D.L."/>
            <person name="Alikhan N.F."/>
            <person name="Baker D."/>
            <person name="Gharbi K."/>
            <person name="Hall N."/>
            <person name="Watson M."/>
            <person name="Adriaenssens E.M."/>
            <person name="Foster-Nyarko E."/>
            <person name="Jarju S."/>
            <person name="Secka A."/>
            <person name="Antonio M."/>
            <person name="Oren A."/>
            <person name="Chaudhuri R.R."/>
            <person name="La Ragione R."/>
            <person name="Hildebrand F."/>
            <person name="Pallen M.J."/>
        </authorList>
    </citation>
    <scope>NUCLEOTIDE SEQUENCE</scope>
    <source>
        <strain evidence="2">B1-13419</strain>
    </source>
</reference>
<sequence>MRYSLTNGFLALLLVSSVLAGCVKEDFEIIASEEKQQTVYDPWYPDDPQEDDLVLVDVERDAAWPACVTVKQDMTYGGYFTRDFGLNGCDGVYTTELPDGNIFWSFGDSFFGMLSDPTLRIRGGNETNFPRNAIMIQTCQNYNGFHCLNELVQIDDPFRTDYYKGRTFLRHPDGEQTEESIAAGGIDQNFYYWPGDATVIERDGKQILQVLWGDCFKTEDGGMGRKGTILTEYDISGKPGDGSYMKEIRRMALNETYITNYGSAICESDDGHTYLYGDGDRTDGNKGPVVARTKEGHDISGNWEYWVNQAAEGEPADFQWQDEAPDHDHITRSQVMDFWGVQPNVFKHDDGYYYWVIQEPVGREVWLFRSENPWGPLYPTDKAERKQIFTIPDKLDKLGDQSHGIFYNVFVHHGLSQEGELVISYNCEAPEFTRNFNEIGSADFYKPRFFRIYGWDKVFD</sequence>
<comment type="caution">
    <text evidence="2">The sequence shown here is derived from an EMBL/GenBank/DDBJ whole genome shotgun (WGS) entry which is preliminary data.</text>
</comment>
<dbReference type="Proteomes" id="UP000823757">
    <property type="component" value="Unassembled WGS sequence"/>
</dbReference>
<evidence type="ECO:0000313" key="3">
    <source>
        <dbReference type="Proteomes" id="UP000823757"/>
    </source>
</evidence>
<dbReference type="InterPro" id="IPR032169">
    <property type="entry name" value="DUF5005"/>
</dbReference>
<dbReference type="AlphaFoldDB" id="A0A9D9ILC4"/>
<dbReference type="EMBL" id="JADIMD010000051">
    <property type="protein sequence ID" value="MBO8474390.1"/>
    <property type="molecule type" value="Genomic_DNA"/>
</dbReference>
<protein>
    <submittedName>
        <fullName evidence="2">DUF5005 domain-containing protein</fullName>
    </submittedName>
</protein>
<proteinExistence type="predicted"/>
<evidence type="ECO:0000256" key="1">
    <source>
        <dbReference type="SAM" id="SignalP"/>
    </source>
</evidence>